<comment type="caution">
    <text evidence="12">The sequence shown here is derived from an EMBL/GenBank/DDBJ whole genome shotgun (WGS) entry which is preliminary data.</text>
</comment>
<sequence length="798" mass="88909">MGSEGEIGNRDSPIYVAVGRNVKVGKSLLTWAVENFCGSKICLVHVHQPATFVSLFSGKLSASNLKSQGINSSQEYETMKMQKLINQYLLFLSKMGKQADRLWIEMREIEKGILQLITKYKIGRLIMGASAETFTPKKLSTTNSSKAMMVCQQAPSSCHVWFISKGRLIYERPVGFGSHSTTVVPLSPPISRSGMAQTSDPEENMDVKVGAVKDIGHSARSTEDVDGKLNTAPAVGETSQDGSSSFLKVDFPDHLPSHSNSTLLDSEFQEQEMCDLQMKLKHTMIDAEKSKQTEIKEPLQQKAGEDILEALIKAEAAENLLMDEINRTKEIEELLFRVRQETEKMKNQHDEILKELQLIEAQKPALERQLSVARCSERELEDKIVQAVNLLITFKGTRDELHMEYDSSVRKINRYRALQIEDPSVILPAHFFGTSFSDIIEATENFKPSQKVGEGRYGSVFKGILSNNKVAIKMLPSSGSQSDSEFKIEVEILSRVRHPNLVTLFGACPESRSLIYEYIDNGSLEDYLSNPAKACSLPWQTRIRIAIETCAGLMFLHANSSCNVHGNLKPSNILLDAHFVTKISEFGISNLVSQNENRLNLYTSDPKDLEYIDPESLETGELTPESDVFSFGMVLLRLLTTRAARGALRDVKCALERGKLDSILDMSAGEWPLGIAKKLAILALKCCENDSMDRPDLVSQVWAVLEPMRELCSASASSSVDSGSQHKIPSHFVCPIVQDVMKDPHIAGDGYTYEAEAIQGWFNSGHKTSPMTNLMLDNCDLIPNYALYYAIQEWHQTA</sequence>
<feature type="binding site" evidence="7">
    <location>
        <position position="473"/>
    </location>
    <ligand>
        <name>ATP</name>
        <dbReference type="ChEBI" id="CHEBI:30616"/>
    </ligand>
</feature>
<proteinExistence type="predicted"/>
<keyword evidence="5" id="KW-0808">Transferase</keyword>
<dbReference type="GO" id="GO:0005524">
    <property type="term" value="F:ATP binding"/>
    <property type="evidence" value="ECO:0007669"/>
    <property type="project" value="UniProtKB-UniRule"/>
</dbReference>
<dbReference type="SUPFAM" id="SSF56112">
    <property type="entry name" value="Protein kinase-like (PK-like)"/>
    <property type="match status" value="1"/>
</dbReference>
<evidence type="ECO:0000256" key="4">
    <source>
        <dbReference type="ARBA" id="ARBA00012483"/>
    </source>
</evidence>
<dbReference type="PANTHER" id="PTHR45647:SF22">
    <property type="entry name" value="U-BOX DOMAIN-CONTAINING PROTEIN 32"/>
    <property type="match status" value="1"/>
</dbReference>
<dbReference type="PROSITE" id="PS00107">
    <property type="entry name" value="PROTEIN_KINASE_ATP"/>
    <property type="match status" value="1"/>
</dbReference>
<comment type="pathway">
    <text evidence="3">Protein modification; protein ubiquitination.</text>
</comment>
<dbReference type="EC" id="2.3.2.27" evidence="4"/>
<dbReference type="Gene3D" id="3.30.200.20">
    <property type="entry name" value="Phosphorylase Kinase, domain 1"/>
    <property type="match status" value="1"/>
</dbReference>
<protein>
    <recommendedName>
        <fullName evidence="4">RING-type E3 ubiquitin transferase</fullName>
        <ecNumber evidence="4">2.3.2.27</ecNumber>
    </recommendedName>
</protein>
<evidence type="ECO:0000256" key="3">
    <source>
        <dbReference type="ARBA" id="ARBA00004906"/>
    </source>
</evidence>
<dbReference type="PROSITE" id="PS51698">
    <property type="entry name" value="U_BOX"/>
    <property type="match status" value="1"/>
</dbReference>
<reference evidence="12 13" key="1">
    <citation type="submission" date="2024-06" db="EMBL/GenBank/DDBJ databases">
        <title>A chromosome level genome sequence of Diviner's sage (Salvia divinorum).</title>
        <authorList>
            <person name="Ford S.A."/>
            <person name="Ro D.-K."/>
            <person name="Ness R.W."/>
            <person name="Phillips M.A."/>
        </authorList>
    </citation>
    <scope>NUCLEOTIDE SEQUENCE [LARGE SCALE GENOMIC DNA]</scope>
    <source>
        <strain evidence="12">SAF-2024a</strain>
        <tissue evidence="12">Leaf</tissue>
    </source>
</reference>
<dbReference type="CDD" id="cd01989">
    <property type="entry name" value="USP_STK_Ubox_N"/>
    <property type="match status" value="1"/>
</dbReference>
<dbReference type="SUPFAM" id="SSF57850">
    <property type="entry name" value="RING/U-box"/>
    <property type="match status" value="1"/>
</dbReference>
<comment type="function">
    <text evidence="2">Functions as an E3 ubiquitin ligase.</text>
</comment>
<dbReference type="AlphaFoldDB" id="A0ABD1HF69"/>
<evidence type="ECO:0000256" key="7">
    <source>
        <dbReference type="PROSITE-ProRule" id="PRU10141"/>
    </source>
</evidence>
<organism evidence="12 13">
    <name type="scientific">Salvia divinorum</name>
    <name type="common">Maria pastora</name>
    <name type="synonym">Diviner's sage</name>
    <dbReference type="NCBI Taxonomy" id="28513"/>
    <lineage>
        <taxon>Eukaryota</taxon>
        <taxon>Viridiplantae</taxon>
        <taxon>Streptophyta</taxon>
        <taxon>Embryophyta</taxon>
        <taxon>Tracheophyta</taxon>
        <taxon>Spermatophyta</taxon>
        <taxon>Magnoliopsida</taxon>
        <taxon>eudicotyledons</taxon>
        <taxon>Gunneridae</taxon>
        <taxon>Pentapetalae</taxon>
        <taxon>asterids</taxon>
        <taxon>lamiids</taxon>
        <taxon>Lamiales</taxon>
        <taxon>Lamiaceae</taxon>
        <taxon>Nepetoideae</taxon>
        <taxon>Mentheae</taxon>
        <taxon>Salviinae</taxon>
        <taxon>Salvia</taxon>
        <taxon>Salvia subgen. Calosphace</taxon>
    </lineage>
</organism>
<evidence type="ECO:0000256" key="2">
    <source>
        <dbReference type="ARBA" id="ARBA00003861"/>
    </source>
</evidence>
<dbReference type="InterPro" id="IPR011009">
    <property type="entry name" value="Kinase-like_dom_sf"/>
</dbReference>
<evidence type="ECO:0000256" key="5">
    <source>
        <dbReference type="ARBA" id="ARBA00022679"/>
    </source>
</evidence>
<dbReference type="InterPro" id="IPR001245">
    <property type="entry name" value="Ser-Thr/Tyr_kinase_cat_dom"/>
</dbReference>
<name>A0ABD1HF69_SALDI</name>
<keyword evidence="7" id="KW-0547">Nucleotide-binding</keyword>
<evidence type="ECO:0000256" key="6">
    <source>
        <dbReference type="ARBA" id="ARBA00022786"/>
    </source>
</evidence>
<dbReference type="PROSITE" id="PS50011">
    <property type="entry name" value="PROTEIN_KINASE_DOM"/>
    <property type="match status" value="1"/>
</dbReference>
<evidence type="ECO:0000259" key="11">
    <source>
        <dbReference type="PROSITE" id="PS51698"/>
    </source>
</evidence>
<dbReference type="GO" id="GO:0061630">
    <property type="term" value="F:ubiquitin protein ligase activity"/>
    <property type="evidence" value="ECO:0007669"/>
    <property type="project" value="UniProtKB-EC"/>
</dbReference>
<feature type="coiled-coil region" evidence="8">
    <location>
        <begin position="342"/>
        <end position="369"/>
    </location>
</feature>
<dbReference type="InterPro" id="IPR003613">
    <property type="entry name" value="Ubox_domain"/>
</dbReference>
<dbReference type="Pfam" id="PF07714">
    <property type="entry name" value="PK_Tyr_Ser-Thr"/>
    <property type="match status" value="1"/>
</dbReference>
<evidence type="ECO:0000259" key="10">
    <source>
        <dbReference type="PROSITE" id="PS50011"/>
    </source>
</evidence>
<dbReference type="Gene3D" id="3.30.40.10">
    <property type="entry name" value="Zinc/RING finger domain, C3HC4 (zinc finger)"/>
    <property type="match status" value="1"/>
</dbReference>
<feature type="region of interest" description="Disordered" evidence="9">
    <location>
        <begin position="219"/>
        <end position="243"/>
    </location>
</feature>
<keyword evidence="7" id="KW-0067">ATP-binding</keyword>
<accession>A0ABD1HF69</accession>
<evidence type="ECO:0000313" key="13">
    <source>
        <dbReference type="Proteomes" id="UP001567538"/>
    </source>
</evidence>
<dbReference type="SMART" id="SM00504">
    <property type="entry name" value="Ubox"/>
    <property type="match status" value="1"/>
</dbReference>
<feature type="domain" description="U-box" evidence="11">
    <location>
        <begin position="727"/>
        <end position="798"/>
    </location>
</feature>
<dbReference type="EMBL" id="JBEAFC010000006">
    <property type="protein sequence ID" value="KAL1555105.1"/>
    <property type="molecule type" value="Genomic_DNA"/>
</dbReference>
<dbReference type="Gene3D" id="1.10.510.10">
    <property type="entry name" value="Transferase(Phosphotransferase) domain 1"/>
    <property type="match status" value="1"/>
</dbReference>
<keyword evidence="6" id="KW-0833">Ubl conjugation pathway</keyword>
<dbReference type="Pfam" id="PF04564">
    <property type="entry name" value="U-box"/>
    <property type="match status" value="1"/>
</dbReference>
<keyword evidence="8" id="KW-0175">Coiled coil</keyword>
<dbReference type="InterPro" id="IPR051348">
    <property type="entry name" value="U-box_ubiquitin_ligases"/>
</dbReference>
<dbReference type="InterPro" id="IPR013083">
    <property type="entry name" value="Znf_RING/FYVE/PHD"/>
</dbReference>
<dbReference type="CDD" id="cd16655">
    <property type="entry name" value="RING-Ubox_WDSUB1-like"/>
    <property type="match status" value="1"/>
</dbReference>
<evidence type="ECO:0000313" key="12">
    <source>
        <dbReference type="EMBL" id="KAL1555105.1"/>
    </source>
</evidence>
<comment type="catalytic activity">
    <reaction evidence="1">
        <text>S-ubiquitinyl-[E2 ubiquitin-conjugating enzyme]-L-cysteine + [acceptor protein]-L-lysine = [E2 ubiquitin-conjugating enzyme]-L-cysteine + N(6)-ubiquitinyl-[acceptor protein]-L-lysine.</text>
        <dbReference type="EC" id="2.3.2.27"/>
    </reaction>
</comment>
<evidence type="ECO:0000256" key="9">
    <source>
        <dbReference type="SAM" id="MobiDB-lite"/>
    </source>
</evidence>
<evidence type="ECO:0000256" key="8">
    <source>
        <dbReference type="SAM" id="Coils"/>
    </source>
</evidence>
<dbReference type="Proteomes" id="UP001567538">
    <property type="component" value="Unassembled WGS sequence"/>
</dbReference>
<gene>
    <name evidence="12" type="ORF">AAHA92_15585</name>
</gene>
<evidence type="ECO:0000256" key="1">
    <source>
        <dbReference type="ARBA" id="ARBA00000900"/>
    </source>
</evidence>
<dbReference type="InterPro" id="IPR017441">
    <property type="entry name" value="Protein_kinase_ATP_BS"/>
</dbReference>
<keyword evidence="13" id="KW-1185">Reference proteome</keyword>
<dbReference type="PANTHER" id="PTHR45647">
    <property type="entry name" value="OS02G0152300 PROTEIN"/>
    <property type="match status" value="1"/>
</dbReference>
<dbReference type="InterPro" id="IPR000719">
    <property type="entry name" value="Prot_kinase_dom"/>
</dbReference>
<feature type="domain" description="Protein kinase" evidence="10">
    <location>
        <begin position="446"/>
        <end position="709"/>
    </location>
</feature>